<dbReference type="AlphaFoldDB" id="A0A841G1U9"/>
<sequence length="174" mass="18890">MQLSKRAGALIATAVLSAVVPITTAGPAAAIEVDCREATSIDVVIPGETEVVRLESQVCRDVHGDEIRGKGWLRWSNPLTDEPRFHHVRLQVNTEKDMGTTPPGQPDVDTVLTLCEVNATELVNTEASGEVSCISPWYDYGAKSGYSADGQVDYDVRHNGVGLQTWWLWGPSNT</sequence>
<dbReference type="Proteomes" id="UP000548476">
    <property type="component" value="Unassembled WGS sequence"/>
</dbReference>
<proteinExistence type="predicted"/>
<evidence type="ECO:0008006" key="4">
    <source>
        <dbReference type="Google" id="ProtNLM"/>
    </source>
</evidence>
<feature type="chain" id="PRO_5032320643" description="Secreted protein" evidence="1">
    <location>
        <begin position="31"/>
        <end position="174"/>
    </location>
</feature>
<protein>
    <recommendedName>
        <fullName evidence="4">Secreted protein</fullName>
    </recommendedName>
</protein>
<keyword evidence="1" id="KW-0732">Signal</keyword>
<evidence type="ECO:0000313" key="2">
    <source>
        <dbReference type="EMBL" id="MBB6039898.1"/>
    </source>
</evidence>
<comment type="caution">
    <text evidence="2">The sequence shown here is derived from an EMBL/GenBank/DDBJ whole genome shotgun (WGS) entry which is preliminary data.</text>
</comment>
<evidence type="ECO:0000313" key="3">
    <source>
        <dbReference type="Proteomes" id="UP000548476"/>
    </source>
</evidence>
<gene>
    <name evidence="2" type="ORF">HNR73_007797</name>
</gene>
<evidence type="ECO:0000256" key="1">
    <source>
        <dbReference type="SAM" id="SignalP"/>
    </source>
</evidence>
<dbReference type="EMBL" id="JACHGT010000027">
    <property type="protein sequence ID" value="MBB6039898.1"/>
    <property type="molecule type" value="Genomic_DNA"/>
</dbReference>
<feature type="signal peptide" evidence="1">
    <location>
        <begin position="1"/>
        <end position="30"/>
    </location>
</feature>
<accession>A0A841G1U9</accession>
<keyword evidence="3" id="KW-1185">Reference proteome</keyword>
<name>A0A841G1U9_9ACTN</name>
<organism evidence="2 3">
    <name type="scientific">Phytomonospora endophytica</name>
    <dbReference type="NCBI Taxonomy" id="714109"/>
    <lineage>
        <taxon>Bacteria</taxon>
        <taxon>Bacillati</taxon>
        <taxon>Actinomycetota</taxon>
        <taxon>Actinomycetes</taxon>
        <taxon>Micromonosporales</taxon>
        <taxon>Micromonosporaceae</taxon>
        <taxon>Phytomonospora</taxon>
    </lineage>
</organism>
<dbReference type="RefSeq" id="WP_184792976.1">
    <property type="nucleotide sequence ID" value="NZ_BONT01000103.1"/>
</dbReference>
<reference evidence="2 3" key="1">
    <citation type="submission" date="2020-08" db="EMBL/GenBank/DDBJ databases">
        <title>Genomic Encyclopedia of Type Strains, Phase IV (KMG-IV): sequencing the most valuable type-strain genomes for metagenomic binning, comparative biology and taxonomic classification.</title>
        <authorList>
            <person name="Goeker M."/>
        </authorList>
    </citation>
    <scope>NUCLEOTIDE SEQUENCE [LARGE SCALE GENOMIC DNA]</scope>
    <source>
        <strain evidence="2 3">YIM 65646</strain>
    </source>
</reference>